<feature type="transmembrane region" description="Helical" evidence="7">
    <location>
        <begin position="151"/>
        <end position="170"/>
    </location>
</feature>
<keyword evidence="5 7" id="KW-1133">Transmembrane helix</keyword>
<reference evidence="9" key="1">
    <citation type="journal article" date="2019" name="Int. J. Syst. Evol. Microbiol.">
        <title>The Global Catalogue of Microorganisms (GCM) 10K type strain sequencing project: providing services to taxonomists for standard genome sequencing and annotation.</title>
        <authorList>
            <consortium name="The Broad Institute Genomics Platform"/>
            <consortium name="The Broad Institute Genome Sequencing Center for Infectious Disease"/>
            <person name="Wu L."/>
            <person name="Ma J."/>
        </authorList>
    </citation>
    <scope>NUCLEOTIDE SEQUENCE [LARGE SCALE GENOMIC DNA]</scope>
    <source>
        <strain evidence="9">CCUG 54527</strain>
    </source>
</reference>
<evidence type="ECO:0000256" key="4">
    <source>
        <dbReference type="ARBA" id="ARBA00022692"/>
    </source>
</evidence>
<dbReference type="CDD" id="cd13127">
    <property type="entry name" value="MATE_tuaB_like"/>
    <property type="match status" value="1"/>
</dbReference>
<evidence type="ECO:0000313" key="8">
    <source>
        <dbReference type="EMBL" id="MFC6039447.1"/>
    </source>
</evidence>
<dbReference type="Proteomes" id="UP001596170">
    <property type="component" value="Unassembled WGS sequence"/>
</dbReference>
<organism evidence="8 9">
    <name type="scientific">Paenisporosarcina macmurdoensis</name>
    <dbReference type="NCBI Taxonomy" id="212659"/>
    <lineage>
        <taxon>Bacteria</taxon>
        <taxon>Bacillati</taxon>
        <taxon>Bacillota</taxon>
        <taxon>Bacilli</taxon>
        <taxon>Bacillales</taxon>
        <taxon>Caryophanaceae</taxon>
        <taxon>Paenisporosarcina</taxon>
    </lineage>
</organism>
<dbReference type="Pfam" id="PF13440">
    <property type="entry name" value="Polysacc_synt_3"/>
    <property type="match status" value="1"/>
</dbReference>
<evidence type="ECO:0000256" key="2">
    <source>
        <dbReference type="ARBA" id="ARBA00007430"/>
    </source>
</evidence>
<feature type="transmembrane region" description="Helical" evidence="7">
    <location>
        <begin position="420"/>
        <end position="442"/>
    </location>
</feature>
<feature type="transmembrane region" description="Helical" evidence="7">
    <location>
        <begin position="12"/>
        <end position="37"/>
    </location>
</feature>
<evidence type="ECO:0000256" key="3">
    <source>
        <dbReference type="ARBA" id="ARBA00022475"/>
    </source>
</evidence>
<feature type="transmembrane region" description="Helical" evidence="7">
    <location>
        <begin position="214"/>
        <end position="237"/>
    </location>
</feature>
<evidence type="ECO:0000256" key="5">
    <source>
        <dbReference type="ARBA" id="ARBA00022989"/>
    </source>
</evidence>
<feature type="transmembrane region" description="Helical" evidence="7">
    <location>
        <begin position="369"/>
        <end position="400"/>
    </location>
</feature>
<dbReference type="PANTHER" id="PTHR30250">
    <property type="entry name" value="PST FAMILY PREDICTED COLANIC ACID TRANSPORTER"/>
    <property type="match status" value="1"/>
</dbReference>
<dbReference type="InterPro" id="IPR050833">
    <property type="entry name" value="Poly_Biosynth_Transport"/>
</dbReference>
<dbReference type="EMBL" id="JBHSRI010000009">
    <property type="protein sequence ID" value="MFC6039447.1"/>
    <property type="molecule type" value="Genomic_DNA"/>
</dbReference>
<feature type="transmembrane region" description="Helical" evidence="7">
    <location>
        <begin position="118"/>
        <end position="139"/>
    </location>
</feature>
<comment type="caution">
    <text evidence="8">The sequence shown here is derived from an EMBL/GenBank/DDBJ whole genome shotgun (WGS) entry which is preliminary data.</text>
</comment>
<comment type="subcellular location">
    <subcellularLocation>
        <location evidence="1">Cell membrane</location>
        <topology evidence="1">Multi-pass membrane protein</topology>
    </subcellularLocation>
</comment>
<evidence type="ECO:0000313" key="9">
    <source>
        <dbReference type="Proteomes" id="UP001596170"/>
    </source>
</evidence>
<keyword evidence="4 7" id="KW-0812">Transmembrane</keyword>
<evidence type="ECO:0000256" key="6">
    <source>
        <dbReference type="ARBA" id="ARBA00023136"/>
    </source>
</evidence>
<dbReference type="RefSeq" id="WP_377733536.1">
    <property type="nucleotide sequence ID" value="NZ_JBHSRI010000009.1"/>
</dbReference>
<feature type="transmembrane region" description="Helical" evidence="7">
    <location>
        <begin position="295"/>
        <end position="314"/>
    </location>
</feature>
<comment type="similarity">
    <text evidence="2">Belongs to the polysaccharide synthase family.</text>
</comment>
<sequence length="491" mass="55154">MEDSNSLKSKTITGLLWSFADLLANHGIQFIIQIILARLLLPQHFGIIGLVLVFIVISNSIVDSGFSQALIRDQNTSQVDYSTVFYFNLLVAFVMYGVLFNFSNAISVFFGEPQLTEIIRIISLVLIINSLGIIQKVILIKNIDFRTITKISIVAATISGGITITLAILGYGVWSLVINILAMQFVQMLLMWIFNKWIPSITFSLQSFKKFFVFGYKLLLSGLIDTFYNNILFLIIGKFYSSTQLGFYTNAVKFRDLATLSITASVQRVSYPILSSIQEDEQRLKSAFKMLIKTSAFINFPLMIGLVVIANPLFNLLLGEKWIPSVIYFQLLCLAGMLFPLHAINLNILQVKGRSDLFLLLEIIKKTVLTLLIAVSLLCGLGIVGLIGATVINSYISLFINAYYSSREIDYSAKEQLRDLMPVFLITLFMGVIVSVSGLIITENHFIKLIFQICIGLVVYVTVSKLAKVQELWIVYRLISSIFTKLKVKKI</sequence>
<keyword evidence="6 7" id="KW-0472">Membrane</keyword>
<proteinExistence type="inferred from homology"/>
<feature type="transmembrane region" description="Helical" evidence="7">
    <location>
        <begin position="83"/>
        <end position="106"/>
    </location>
</feature>
<feature type="transmembrane region" description="Helical" evidence="7">
    <location>
        <begin position="43"/>
        <end position="62"/>
    </location>
</feature>
<keyword evidence="9" id="KW-1185">Reference proteome</keyword>
<protein>
    <submittedName>
        <fullName evidence="8">Lipopolysaccharide biosynthesis protein</fullName>
    </submittedName>
</protein>
<dbReference type="PANTHER" id="PTHR30250:SF10">
    <property type="entry name" value="LIPOPOLYSACCHARIDE BIOSYNTHESIS PROTEIN WZXC"/>
    <property type="match status" value="1"/>
</dbReference>
<accession>A0ABW1L8D4</accession>
<name>A0ABW1L8D4_9BACL</name>
<evidence type="ECO:0000256" key="1">
    <source>
        <dbReference type="ARBA" id="ARBA00004651"/>
    </source>
</evidence>
<keyword evidence="3" id="KW-1003">Cell membrane</keyword>
<gene>
    <name evidence="8" type="ORF">ACFPYN_08430</name>
</gene>
<feature type="transmembrane region" description="Helical" evidence="7">
    <location>
        <begin position="326"/>
        <end position="348"/>
    </location>
</feature>
<evidence type="ECO:0000256" key="7">
    <source>
        <dbReference type="SAM" id="Phobius"/>
    </source>
</evidence>